<comment type="subcellular location">
    <subcellularLocation>
        <location evidence="3">Cytoplasm</location>
    </subcellularLocation>
</comment>
<organism evidence="6 7">
    <name type="scientific">Candidatus Enterocola intestinipullorum</name>
    <dbReference type="NCBI Taxonomy" id="2840783"/>
    <lineage>
        <taxon>Bacteria</taxon>
        <taxon>Pseudomonadati</taxon>
        <taxon>Bacteroidota</taxon>
        <taxon>Bacteroidia</taxon>
        <taxon>Bacteroidales</taxon>
        <taxon>Candidatus Enterocola</taxon>
    </lineage>
</organism>
<evidence type="ECO:0000259" key="4">
    <source>
        <dbReference type="Pfam" id="PF02576"/>
    </source>
</evidence>
<reference evidence="6" key="2">
    <citation type="journal article" date="2021" name="PeerJ">
        <title>Extensive microbial diversity within the chicken gut microbiome revealed by metagenomics and culture.</title>
        <authorList>
            <person name="Gilroy R."/>
            <person name="Ravi A."/>
            <person name="Getino M."/>
            <person name="Pursley I."/>
            <person name="Horton D.L."/>
            <person name="Alikhan N.F."/>
            <person name="Baker D."/>
            <person name="Gharbi K."/>
            <person name="Hall N."/>
            <person name="Watson M."/>
            <person name="Adriaenssens E.M."/>
            <person name="Foster-Nyarko E."/>
            <person name="Jarju S."/>
            <person name="Secka A."/>
            <person name="Antonio M."/>
            <person name="Oren A."/>
            <person name="Chaudhuri R.R."/>
            <person name="La Ragione R."/>
            <person name="Hildebrand F."/>
            <person name="Pallen M.J."/>
        </authorList>
    </citation>
    <scope>NUCLEOTIDE SEQUENCE</scope>
    <source>
        <strain evidence="6">D3-1215</strain>
    </source>
</reference>
<comment type="caution">
    <text evidence="6">The sequence shown here is derived from an EMBL/GenBank/DDBJ whole genome shotgun (WGS) entry which is preliminary data.</text>
</comment>
<dbReference type="Pfam" id="PF02576">
    <property type="entry name" value="RimP_N"/>
    <property type="match status" value="1"/>
</dbReference>
<keyword evidence="1 3" id="KW-0963">Cytoplasm</keyword>
<evidence type="ECO:0000256" key="3">
    <source>
        <dbReference type="HAMAP-Rule" id="MF_01077"/>
    </source>
</evidence>
<comment type="similarity">
    <text evidence="3">Belongs to the RimP family.</text>
</comment>
<dbReference type="Pfam" id="PF17384">
    <property type="entry name" value="DUF150_C"/>
    <property type="match status" value="1"/>
</dbReference>
<sequence>MIDKETVKSLVGDFLKDGDVFLVDVNISADNEIVVEIDSDTSVDIDTCCDLNRYIENRLPRDVEDYSLEVGSSGLTSPFKMPRQYKKNIGNEIEVLSAGKKISGILRNVADDGFTLEVLSKQKGKKCAEEAFFKFSDIDYAKYNLKFK</sequence>
<dbReference type="SUPFAM" id="SSF74942">
    <property type="entry name" value="YhbC-like, C-terminal domain"/>
    <property type="match status" value="1"/>
</dbReference>
<reference evidence="6" key="1">
    <citation type="submission" date="2020-10" db="EMBL/GenBank/DDBJ databases">
        <authorList>
            <person name="Gilroy R."/>
        </authorList>
    </citation>
    <scope>NUCLEOTIDE SEQUENCE</scope>
    <source>
        <strain evidence="6">D3-1215</strain>
    </source>
</reference>
<dbReference type="InterPro" id="IPR036847">
    <property type="entry name" value="RimP_C_sf"/>
</dbReference>
<evidence type="ECO:0000259" key="5">
    <source>
        <dbReference type="Pfam" id="PF17384"/>
    </source>
</evidence>
<accession>A0A9D9EG65</accession>
<gene>
    <name evidence="3 6" type="primary">rimP</name>
    <name evidence="6" type="ORF">IAC32_02970</name>
</gene>
<dbReference type="GO" id="GO:0000028">
    <property type="term" value="P:ribosomal small subunit assembly"/>
    <property type="evidence" value="ECO:0007669"/>
    <property type="project" value="TreeGrafter"/>
</dbReference>
<protein>
    <recommendedName>
        <fullName evidence="3">Ribosome maturation factor RimP</fullName>
    </recommendedName>
</protein>
<proteinExistence type="inferred from homology"/>
<keyword evidence="2 3" id="KW-0690">Ribosome biogenesis</keyword>
<dbReference type="InterPro" id="IPR028998">
    <property type="entry name" value="RimP_C"/>
</dbReference>
<evidence type="ECO:0000256" key="2">
    <source>
        <dbReference type="ARBA" id="ARBA00022517"/>
    </source>
</evidence>
<evidence type="ECO:0000256" key="1">
    <source>
        <dbReference type="ARBA" id="ARBA00022490"/>
    </source>
</evidence>
<dbReference type="AlphaFoldDB" id="A0A9D9EG65"/>
<evidence type="ECO:0000313" key="6">
    <source>
        <dbReference type="EMBL" id="MBO8446692.1"/>
    </source>
</evidence>
<dbReference type="Proteomes" id="UP000823637">
    <property type="component" value="Unassembled WGS sequence"/>
</dbReference>
<dbReference type="InterPro" id="IPR035956">
    <property type="entry name" value="RimP_N_sf"/>
</dbReference>
<dbReference type="HAMAP" id="MF_01077">
    <property type="entry name" value="RimP"/>
    <property type="match status" value="1"/>
</dbReference>
<dbReference type="GO" id="GO:0006412">
    <property type="term" value="P:translation"/>
    <property type="evidence" value="ECO:0007669"/>
    <property type="project" value="TreeGrafter"/>
</dbReference>
<feature type="domain" description="Ribosome maturation factor RimP N-terminal" evidence="4">
    <location>
        <begin position="11"/>
        <end position="75"/>
    </location>
</feature>
<name>A0A9D9EG65_9BACT</name>
<feature type="domain" description="Ribosome maturation factor RimP C-terminal" evidence="5">
    <location>
        <begin position="81"/>
        <end position="147"/>
    </location>
</feature>
<comment type="function">
    <text evidence="3">Required for maturation of 30S ribosomal subunits.</text>
</comment>
<dbReference type="SUPFAM" id="SSF75420">
    <property type="entry name" value="YhbC-like, N-terminal domain"/>
    <property type="match status" value="1"/>
</dbReference>
<dbReference type="InterPro" id="IPR003728">
    <property type="entry name" value="Ribosome_maturation_RimP"/>
</dbReference>
<dbReference type="PANTHER" id="PTHR33867">
    <property type="entry name" value="RIBOSOME MATURATION FACTOR RIMP"/>
    <property type="match status" value="1"/>
</dbReference>
<dbReference type="Gene3D" id="3.30.300.70">
    <property type="entry name" value="RimP-like superfamily, N-terminal"/>
    <property type="match status" value="1"/>
</dbReference>
<dbReference type="GO" id="GO:0005829">
    <property type="term" value="C:cytosol"/>
    <property type="evidence" value="ECO:0007669"/>
    <property type="project" value="TreeGrafter"/>
</dbReference>
<dbReference type="EMBL" id="JADIMR010000039">
    <property type="protein sequence ID" value="MBO8446692.1"/>
    <property type="molecule type" value="Genomic_DNA"/>
</dbReference>
<dbReference type="InterPro" id="IPR028989">
    <property type="entry name" value="RimP_N"/>
</dbReference>
<evidence type="ECO:0000313" key="7">
    <source>
        <dbReference type="Proteomes" id="UP000823637"/>
    </source>
</evidence>
<dbReference type="NCBIfam" id="NF002531">
    <property type="entry name" value="PRK02001.1"/>
    <property type="match status" value="1"/>
</dbReference>
<dbReference type="PANTHER" id="PTHR33867:SF1">
    <property type="entry name" value="RIBOSOME MATURATION FACTOR RIMP"/>
    <property type="match status" value="1"/>
</dbReference>